<dbReference type="GO" id="GO:0007165">
    <property type="term" value="P:signal transduction"/>
    <property type="evidence" value="ECO:0007669"/>
    <property type="project" value="InterPro"/>
</dbReference>
<dbReference type="InterPro" id="IPR036061">
    <property type="entry name" value="CheW-like_dom_sf"/>
</dbReference>
<proteinExistence type="predicted"/>
<dbReference type="EMBL" id="CYSD01000039">
    <property type="protein sequence ID" value="CUH80179.1"/>
    <property type="molecule type" value="Genomic_DNA"/>
</dbReference>
<dbReference type="InterPro" id="IPR039315">
    <property type="entry name" value="CheW"/>
</dbReference>
<dbReference type="Gene3D" id="2.30.30.40">
    <property type="entry name" value="SH3 Domains"/>
    <property type="match status" value="3"/>
</dbReference>
<feature type="domain" description="CheW-like" evidence="2">
    <location>
        <begin position="42"/>
        <end position="185"/>
    </location>
</feature>
<accession>A0A0P1H116</accession>
<organism evidence="3 4">
    <name type="scientific">Tritonibacter multivorans</name>
    <dbReference type="NCBI Taxonomy" id="928856"/>
    <lineage>
        <taxon>Bacteria</taxon>
        <taxon>Pseudomonadati</taxon>
        <taxon>Pseudomonadota</taxon>
        <taxon>Alphaproteobacteria</taxon>
        <taxon>Rhodobacterales</taxon>
        <taxon>Paracoccaceae</taxon>
        <taxon>Tritonibacter</taxon>
    </lineage>
</organism>
<evidence type="ECO:0000259" key="2">
    <source>
        <dbReference type="PROSITE" id="PS50851"/>
    </source>
</evidence>
<dbReference type="InterPro" id="IPR002545">
    <property type="entry name" value="CheW-lke_dom"/>
</dbReference>
<dbReference type="Gene3D" id="2.40.50.180">
    <property type="entry name" value="CheA-289, Domain 4"/>
    <property type="match status" value="3"/>
</dbReference>
<feature type="region of interest" description="Disordered" evidence="1">
    <location>
        <begin position="1"/>
        <end position="37"/>
    </location>
</feature>
<gene>
    <name evidence="3" type="primary">cheW_2</name>
    <name evidence="3" type="ORF">TRM7557_02759</name>
</gene>
<dbReference type="AlphaFoldDB" id="A0A0P1H116"/>
<feature type="domain" description="CheW-like" evidence="2">
    <location>
        <begin position="204"/>
        <end position="349"/>
    </location>
</feature>
<dbReference type="Proteomes" id="UP000052022">
    <property type="component" value="Unassembled WGS sequence"/>
</dbReference>
<protein>
    <submittedName>
        <fullName evidence="3">Coupling protein CheW</fullName>
    </submittedName>
</protein>
<dbReference type="PROSITE" id="PS50851">
    <property type="entry name" value="CHEW"/>
    <property type="match status" value="3"/>
</dbReference>
<evidence type="ECO:0000313" key="3">
    <source>
        <dbReference type="EMBL" id="CUH80179.1"/>
    </source>
</evidence>
<keyword evidence="4" id="KW-1185">Reference proteome</keyword>
<dbReference type="SUPFAM" id="SSF50341">
    <property type="entry name" value="CheW-like"/>
    <property type="match status" value="3"/>
</dbReference>
<dbReference type="RefSeq" id="WP_235811478.1">
    <property type="nucleotide sequence ID" value="NZ_CYSD01000039.1"/>
</dbReference>
<dbReference type="STRING" id="928856.SAMN04488049_10441"/>
<evidence type="ECO:0000313" key="4">
    <source>
        <dbReference type="Proteomes" id="UP000052022"/>
    </source>
</evidence>
<feature type="domain" description="CheW-like" evidence="2">
    <location>
        <begin position="376"/>
        <end position="527"/>
    </location>
</feature>
<dbReference type="PANTHER" id="PTHR22617">
    <property type="entry name" value="CHEMOTAXIS SENSOR HISTIDINE KINASE-RELATED"/>
    <property type="match status" value="1"/>
</dbReference>
<reference evidence="3 4" key="1">
    <citation type="submission" date="2015-09" db="EMBL/GenBank/DDBJ databases">
        <authorList>
            <consortium name="Swine Surveillance"/>
        </authorList>
    </citation>
    <scope>NUCLEOTIDE SEQUENCE [LARGE SCALE GENOMIC DNA]</scope>
    <source>
        <strain evidence="3 4">CECT 7557</strain>
    </source>
</reference>
<dbReference type="GO" id="GO:0005829">
    <property type="term" value="C:cytosol"/>
    <property type="evidence" value="ECO:0007669"/>
    <property type="project" value="TreeGrafter"/>
</dbReference>
<evidence type="ECO:0000256" key="1">
    <source>
        <dbReference type="SAM" id="MobiDB-lite"/>
    </source>
</evidence>
<name>A0A0P1H116_9RHOB</name>
<dbReference type="PANTHER" id="PTHR22617:SF23">
    <property type="entry name" value="CHEMOTAXIS PROTEIN CHEW"/>
    <property type="match status" value="1"/>
</dbReference>
<dbReference type="Pfam" id="PF01584">
    <property type="entry name" value="CheW"/>
    <property type="match status" value="3"/>
</dbReference>
<sequence length="528" mass="57919">MMTEDAYDLSEHALVSDDGATQRPPETTAGEDDPLSAQAREVETFGSFLIGEMEFALPVGVVQEVVNEPEEVSPVPLSPPHMIGLFNLRGMIVPMIDLRQIFGLPAIEERGGRKITIIEDGEMHLGLVFDRTGEVIHARRSERVAFHSRENGIKDVISEGVLKLDEGRRLLQVLDPYAILKLEKVPRVAKDETAARNRASKGKRQHCISFEVGHSKYAFDLEYVQEVMEVPEIKHSVLTHGHVLGTIDLRGRIVPIVDFRGFVGKQKTDSKKVAASTSNKLLIMNLLEGQIGLLVYSIDSIIPYYAQDVLPISKLAMPHEAIFKGCLAVNNSDLVMLFDHGETMKQPDLVAAAQCCQELYPDGSNAEAEAHSAVSKTRRTFITFSADTNFAMDISEVREVIDCPDDLMTPPNAPEAVAGLFNLREEIITLVDLRLLYGLSPAGAARQKVVIFQCDGQKYGILVDAVNEIIMTTADKVLPYQSTATQGGSAAAAHHDVSEMVQVAGSKDQSKSLMVLDVAALVRHTITR</sequence>
<dbReference type="GO" id="GO:0006935">
    <property type="term" value="P:chemotaxis"/>
    <property type="evidence" value="ECO:0007669"/>
    <property type="project" value="InterPro"/>
</dbReference>
<dbReference type="SMART" id="SM00260">
    <property type="entry name" value="CheW"/>
    <property type="match status" value="3"/>
</dbReference>